<dbReference type="SMART" id="SM01409">
    <property type="entry name" value="RNA_pol_Rpb6"/>
    <property type="match status" value="1"/>
</dbReference>
<keyword evidence="7 11" id="KW-0804">Transcription</keyword>
<dbReference type="NCBIfam" id="TIGR00690">
    <property type="entry name" value="rpoZ"/>
    <property type="match status" value="1"/>
</dbReference>
<comment type="similarity">
    <text evidence="1 11">Belongs to the RNA polymerase subunit omega family.</text>
</comment>
<evidence type="ECO:0000256" key="3">
    <source>
        <dbReference type="ARBA" id="ARBA00013725"/>
    </source>
</evidence>
<dbReference type="EC" id="2.7.7.6" evidence="2 11"/>
<dbReference type="GO" id="GO:0003899">
    <property type="term" value="F:DNA-directed RNA polymerase activity"/>
    <property type="evidence" value="ECO:0007669"/>
    <property type="project" value="UniProtKB-UniRule"/>
</dbReference>
<keyword evidence="5 11" id="KW-0808">Transferase</keyword>
<dbReference type="InterPro" id="IPR036161">
    <property type="entry name" value="RPB6/omega-like_sf"/>
</dbReference>
<evidence type="ECO:0000256" key="1">
    <source>
        <dbReference type="ARBA" id="ARBA00006711"/>
    </source>
</evidence>
<evidence type="ECO:0000256" key="8">
    <source>
        <dbReference type="ARBA" id="ARBA00029924"/>
    </source>
</evidence>
<evidence type="ECO:0000256" key="11">
    <source>
        <dbReference type="HAMAP-Rule" id="MF_00366"/>
    </source>
</evidence>
<dbReference type="SUPFAM" id="SSF63562">
    <property type="entry name" value="RPB6/omega subunit-like"/>
    <property type="match status" value="1"/>
</dbReference>
<dbReference type="GO" id="GO:0003677">
    <property type="term" value="F:DNA binding"/>
    <property type="evidence" value="ECO:0007669"/>
    <property type="project" value="UniProtKB-UniRule"/>
</dbReference>
<reference evidence="13" key="1">
    <citation type="journal article" date="2020" name="mSystems">
        <title>Genome- and Community-Level Interaction Insights into Carbon Utilization and Element Cycling Functions of Hydrothermarchaeota in Hydrothermal Sediment.</title>
        <authorList>
            <person name="Zhou Z."/>
            <person name="Liu Y."/>
            <person name="Xu W."/>
            <person name="Pan J."/>
            <person name="Luo Z.H."/>
            <person name="Li M."/>
        </authorList>
    </citation>
    <scope>NUCLEOTIDE SEQUENCE [LARGE SCALE GENOMIC DNA]</scope>
    <source>
        <strain evidence="13">SpSt-902</strain>
    </source>
</reference>
<dbReference type="InterPro" id="IPR006110">
    <property type="entry name" value="Pol_omega/Rpo6/RPB6"/>
</dbReference>
<dbReference type="PANTHER" id="PTHR34476">
    <property type="entry name" value="DNA-DIRECTED RNA POLYMERASE SUBUNIT OMEGA"/>
    <property type="match status" value="1"/>
</dbReference>
<comment type="function">
    <text evidence="11">Promotes RNA polymerase assembly. Latches the N- and C-terminal regions of the beta' subunit thereby facilitating its interaction with the beta and alpha subunits.</text>
</comment>
<proteinExistence type="inferred from homology"/>
<comment type="catalytic activity">
    <reaction evidence="10 11">
        <text>RNA(n) + a ribonucleoside 5'-triphosphate = RNA(n+1) + diphosphate</text>
        <dbReference type="Rhea" id="RHEA:21248"/>
        <dbReference type="Rhea" id="RHEA-COMP:14527"/>
        <dbReference type="Rhea" id="RHEA-COMP:17342"/>
        <dbReference type="ChEBI" id="CHEBI:33019"/>
        <dbReference type="ChEBI" id="CHEBI:61557"/>
        <dbReference type="ChEBI" id="CHEBI:140395"/>
        <dbReference type="EC" id="2.7.7.6"/>
    </reaction>
</comment>
<evidence type="ECO:0000256" key="2">
    <source>
        <dbReference type="ARBA" id="ARBA00012418"/>
    </source>
</evidence>
<comment type="subunit">
    <text evidence="11">The RNAP catalytic core consists of 2 alpha, 1 beta, 1 beta' and 1 omega subunit. When a sigma factor is associated with the core the holoenzyme is formed, which can initiate transcription.</text>
</comment>
<organism evidence="13">
    <name type="scientific">Leptospirillum ferriphilum</name>
    <dbReference type="NCBI Taxonomy" id="178606"/>
    <lineage>
        <taxon>Bacteria</taxon>
        <taxon>Pseudomonadati</taxon>
        <taxon>Nitrospirota</taxon>
        <taxon>Nitrospiria</taxon>
        <taxon>Nitrospirales</taxon>
        <taxon>Nitrospiraceae</taxon>
        <taxon>Leptospirillum</taxon>
    </lineage>
</organism>
<evidence type="ECO:0000256" key="9">
    <source>
        <dbReference type="ARBA" id="ARBA00030998"/>
    </source>
</evidence>
<evidence type="ECO:0000256" key="5">
    <source>
        <dbReference type="ARBA" id="ARBA00022679"/>
    </source>
</evidence>
<dbReference type="HAMAP" id="MF_00366">
    <property type="entry name" value="RNApol_bact_RpoZ"/>
    <property type="match status" value="1"/>
</dbReference>
<feature type="region of interest" description="Disordered" evidence="12">
    <location>
        <begin position="109"/>
        <end position="134"/>
    </location>
</feature>
<feature type="compositionally biased region" description="Acidic residues" evidence="12">
    <location>
        <begin position="125"/>
        <end position="134"/>
    </location>
</feature>
<keyword evidence="6 11" id="KW-0548">Nucleotidyltransferase</keyword>
<keyword evidence="4 11" id="KW-0240">DNA-directed RNA polymerase</keyword>
<dbReference type="EMBL" id="DTMM01000010">
    <property type="protein sequence ID" value="HFT92458.1"/>
    <property type="molecule type" value="Genomic_DNA"/>
</dbReference>
<evidence type="ECO:0000256" key="10">
    <source>
        <dbReference type="ARBA" id="ARBA00048552"/>
    </source>
</evidence>
<protein>
    <recommendedName>
        <fullName evidence="3 11">DNA-directed RNA polymerase subunit omega</fullName>
        <shortName evidence="11">RNAP omega subunit</shortName>
        <ecNumber evidence="2 11">2.7.7.6</ecNumber>
    </recommendedName>
    <alternativeName>
        <fullName evidence="9 11">RNA polymerase omega subunit</fullName>
    </alternativeName>
    <alternativeName>
        <fullName evidence="8 11">Transcriptase subunit omega</fullName>
    </alternativeName>
</protein>
<evidence type="ECO:0000256" key="7">
    <source>
        <dbReference type="ARBA" id="ARBA00023163"/>
    </source>
</evidence>
<dbReference type="GO" id="GO:0006351">
    <property type="term" value="P:DNA-templated transcription"/>
    <property type="evidence" value="ECO:0007669"/>
    <property type="project" value="UniProtKB-UniRule"/>
</dbReference>
<dbReference type="Gene3D" id="3.90.940.10">
    <property type="match status" value="1"/>
</dbReference>
<evidence type="ECO:0000256" key="12">
    <source>
        <dbReference type="SAM" id="MobiDB-lite"/>
    </source>
</evidence>
<dbReference type="Pfam" id="PF01192">
    <property type="entry name" value="RNA_pol_Rpb6"/>
    <property type="match status" value="1"/>
</dbReference>
<dbReference type="InterPro" id="IPR003716">
    <property type="entry name" value="DNA-dir_RNA_pol_omega"/>
</dbReference>
<accession>A0A7C3LW49</accession>
<dbReference type="AlphaFoldDB" id="A0A7C3LW49"/>
<evidence type="ECO:0000256" key="4">
    <source>
        <dbReference type="ARBA" id="ARBA00022478"/>
    </source>
</evidence>
<evidence type="ECO:0000256" key="6">
    <source>
        <dbReference type="ARBA" id="ARBA00022695"/>
    </source>
</evidence>
<gene>
    <name evidence="11 13" type="primary">rpoZ</name>
    <name evidence="13" type="ORF">ENX03_00680</name>
</gene>
<dbReference type="GO" id="GO:0000428">
    <property type="term" value="C:DNA-directed RNA polymerase complex"/>
    <property type="evidence" value="ECO:0007669"/>
    <property type="project" value="UniProtKB-KW"/>
</dbReference>
<comment type="caution">
    <text evidence="13">The sequence shown here is derived from an EMBL/GenBank/DDBJ whole genome shotgun (WGS) entry which is preliminary data.</text>
</comment>
<sequence length="134" mass="15599">MNDLVTRPIEVTPEIIDSRYRLVIAAAKRARQLMEGASPKVEKRYLKETTTALQEIIEKKLHIVYGEEANRLESSRREKLRERARTEERFSYSRGYALDPSDVIKADVMTYHHPEEPSSTPESEHETEEPDIED</sequence>
<evidence type="ECO:0000313" key="13">
    <source>
        <dbReference type="EMBL" id="HFT92458.1"/>
    </source>
</evidence>
<dbReference type="PANTHER" id="PTHR34476:SF1">
    <property type="entry name" value="DNA-DIRECTED RNA POLYMERASE SUBUNIT OMEGA"/>
    <property type="match status" value="1"/>
</dbReference>
<name>A0A7C3LW49_9BACT</name>